<feature type="domain" description="TIR" evidence="1">
    <location>
        <begin position="1"/>
        <end position="141"/>
    </location>
</feature>
<organism evidence="3 4">
    <name type="scientific">Flagellimonas taeanensis</name>
    <dbReference type="NCBI Taxonomy" id="1005926"/>
    <lineage>
        <taxon>Bacteria</taxon>
        <taxon>Pseudomonadati</taxon>
        <taxon>Bacteroidota</taxon>
        <taxon>Flavobacteriia</taxon>
        <taxon>Flavobacteriales</taxon>
        <taxon>Flavobacteriaceae</taxon>
        <taxon>Flagellimonas</taxon>
    </lineage>
</organism>
<gene>
    <name evidence="2" type="ORF">SAMN04487891_1188</name>
    <name evidence="3" type="ORF">SAMN05216293_4122</name>
</gene>
<evidence type="ECO:0000313" key="2">
    <source>
        <dbReference type="EMBL" id="SFC65958.1"/>
    </source>
</evidence>
<evidence type="ECO:0000313" key="3">
    <source>
        <dbReference type="EMBL" id="SHL70966.1"/>
    </source>
</evidence>
<dbReference type="SMART" id="SM00255">
    <property type="entry name" value="TIR"/>
    <property type="match status" value="1"/>
</dbReference>
<evidence type="ECO:0000313" key="4">
    <source>
        <dbReference type="Proteomes" id="UP000184031"/>
    </source>
</evidence>
<comment type="caution">
    <text evidence="3">The sequence shown here is derived from an EMBL/GenBank/DDBJ whole genome shotgun (WGS) entry which is preliminary data.</text>
</comment>
<proteinExistence type="predicted"/>
<dbReference type="RefSeq" id="WP_072883082.1">
    <property type="nucleotide sequence ID" value="NZ_FOKU01000018.1"/>
</dbReference>
<accession>A0A1M7CUQ1</accession>
<dbReference type="STRING" id="1055723.SAMN05216293_4122"/>
<protein>
    <submittedName>
        <fullName evidence="3">TIR domain-containing protein</fullName>
    </submittedName>
</protein>
<dbReference type="Proteomes" id="UP000198940">
    <property type="component" value="Unassembled WGS sequence"/>
</dbReference>
<dbReference type="AlphaFoldDB" id="A0A1M7CUQ1"/>
<dbReference type="OrthoDB" id="1148122at2"/>
<dbReference type="EMBL" id="FOKU01000018">
    <property type="protein sequence ID" value="SFC65958.1"/>
    <property type="molecule type" value="Genomic_DNA"/>
</dbReference>
<dbReference type="Gene3D" id="3.40.50.10140">
    <property type="entry name" value="Toll/interleukin-1 receptor homology (TIR) domain"/>
    <property type="match status" value="1"/>
</dbReference>
<dbReference type="Pfam" id="PF13676">
    <property type="entry name" value="TIR_2"/>
    <property type="match status" value="1"/>
</dbReference>
<keyword evidence="5" id="KW-1185">Reference proteome</keyword>
<dbReference type="PROSITE" id="PS50104">
    <property type="entry name" value="TIR"/>
    <property type="match status" value="1"/>
</dbReference>
<evidence type="ECO:0000259" key="1">
    <source>
        <dbReference type="PROSITE" id="PS50104"/>
    </source>
</evidence>
<dbReference type="EMBL" id="FRAT01000016">
    <property type="protein sequence ID" value="SHL70966.1"/>
    <property type="molecule type" value="Genomic_DNA"/>
</dbReference>
<dbReference type="InterPro" id="IPR000157">
    <property type="entry name" value="TIR_dom"/>
</dbReference>
<sequence length="313" mass="35855">MEAFISYSHKDEGYLDLFHRHLAQLKRDGLIGTWTDQKILAGGRIDDEVSTSLNSAQIFIAMLSPDYINSNYCYEREFQTAMEMQAKNMLTIVPIVLEPCDWKSTPFSKYKALPKDGKPVSEWSNKNNAMLDVVQNLRLLVSGEETSTIQQKSKKTVQLPTNYKVKKDFDSLQKMDFQDEGFKKLKSILENNIEEINQIENIKARVLTSTDNTFEALIVNRNRVQSESKITINKGKDQSLPLMTSGSFDQSMTCKFDNGTSQNLAYAVSHDDFDLFWIGPLGYYFGKEQTRLSMDQICNEIWTNWLEKVGIVS</sequence>
<reference evidence="3 4" key="1">
    <citation type="submission" date="2016-11" db="EMBL/GenBank/DDBJ databases">
        <authorList>
            <person name="Varghese N."/>
            <person name="Submissions S."/>
        </authorList>
    </citation>
    <scope>NUCLEOTIDE SEQUENCE [LARGE SCALE GENOMIC DNA]</scope>
    <source>
        <strain evidence="3 4">CGMCC 1.12174</strain>
        <strain evidence="2 5">DSM 26351</strain>
    </source>
</reference>
<evidence type="ECO:0000313" key="5">
    <source>
        <dbReference type="Proteomes" id="UP000198940"/>
    </source>
</evidence>
<dbReference type="SUPFAM" id="SSF52200">
    <property type="entry name" value="Toll/Interleukin receptor TIR domain"/>
    <property type="match status" value="1"/>
</dbReference>
<dbReference type="InterPro" id="IPR035897">
    <property type="entry name" value="Toll_tir_struct_dom_sf"/>
</dbReference>
<name>A0A1M7CUQ1_9FLAO</name>
<dbReference type="Proteomes" id="UP000184031">
    <property type="component" value="Unassembled WGS sequence"/>
</dbReference>
<dbReference type="GO" id="GO:0007165">
    <property type="term" value="P:signal transduction"/>
    <property type="evidence" value="ECO:0007669"/>
    <property type="project" value="InterPro"/>
</dbReference>